<comment type="caution">
    <text evidence="2">The sequence shown here is derived from an EMBL/GenBank/DDBJ whole genome shotgun (WGS) entry which is preliminary data.</text>
</comment>
<dbReference type="Gene3D" id="3.20.20.30">
    <property type="entry name" value="Luciferase-like domain"/>
    <property type="match status" value="1"/>
</dbReference>
<dbReference type="PANTHER" id="PTHR43244:SF2">
    <property type="entry name" value="CONSERVED HYPOTHETICAL ALANINE AND PROLINE-RICH PROTEIN"/>
    <property type="match status" value="1"/>
</dbReference>
<dbReference type="Pfam" id="PF00296">
    <property type="entry name" value="Bac_luciferase"/>
    <property type="match status" value="1"/>
</dbReference>
<dbReference type="EC" id="1.5.98.2" evidence="2"/>
<accession>A0A250VW24</accession>
<reference evidence="3" key="1">
    <citation type="submission" date="2017-05" db="EMBL/GenBank/DDBJ databases">
        <title>Streptomyces olivochromogenes NBRC 3561 whole genome shotgun sequence.</title>
        <authorList>
            <person name="Dohra H."/>
            <person name="Kodani S."/>
        </authorList>
    </citation>
    <scope>NUCLEOTIDE SEQUENCE [LARGE SCALE GENOMIC DNA]</scope>
    <source>
        <strain evidence="3">NBRC 3561</strain>
    </source>
</reference>
<dbReference type="EMBL" id="BDQI01000054">
    <property type="protein sequence ID" value="GAX58478.1"/>
    <property type="molecule type" value="Genomic_DNA"/>
</dbReference>
<dbReference type="GO" id="GO:0018537">
    <property type="term" value="F:coenzyme F420-dependent N5,N10-methenyltetrahydromethanopterin reductase activity"/>
    <property type="evidence" value="ECO:0007669"/>
    <property type="project" value="UniProtKB-EC"/>
</dbReference>
<keyword evidence="3" id="KW-1185">Reference proteome</keyword>
<dbReference type="RefSeq" id="WP_067385435.1">
    <property type="nucleotide sequence ID" value="NZ_BDQI01000054.1"/>
</dbReference>
<evidence type="ECO:0000313" key="3">
    <source>
        <dbReference type="Proteomes" id="UP000217446"/>
    </source>
</evidence>
<evidence type="ECO:0000259" key="1">
    <source>
        <dbReference type="Pfam" id="PF00296"/>
    </source>
</evidence>
<dbReference type="InterPro" id="IPR011251">
    <property type="entry name" value="Luciferase-like_dom"/>
</dbReference>
<proteinExistence type="predicted"/>
<sequence>MDISCQFATSLHSPEHIAVAEQLGYHRAWLHDTPAQSPDVWAMLATAAERTHRIGLAPGVLVPTLRHPMVNASGAATLAALAPGRVALAFGTGFNGTRALGAPPATWSYLSTYVRTVRGLLRGDTVEWEGVPLRMMHPGTNAPQRPVDIPVLVSALGPKGLAVTHEIADGLFSVNGETAHAHEFAWAALGIHGTVLGEDEPLNSPRIRAAAGPGNALAYHAAYEFGGDPTALPGGRAWLDAVSAHPRTERHLAVHDQHLIGLNAADDAAWNAGSWQAITATTVTATPDRIRDTLSAYAQDGITEIVYQPTGPDIPGELERFITIAGDVQLKPS</sequence>
<dbReference type="InterPro" id="IPR050564">
    <property type="entry name" value="F420-G6PD/mer"/>
</dbReference>
<dbReference type="PANTHER" id="PTHR43244">
    <property type="match status" value="1"/>
</dbReference>
<name>A0A250VW24_STROL</name>
<organism evidence="2 3">
    <name type="scientific">Streptomyces olivochromogenes</name>
    <dbReference type="NCBI Taxonomy" id="1963"/>
    <lineage>
        <taxon>Bacteria</taxon>
        <taxon>Bacillati</taxon>
        <taxon>Actinomycetota</taxon>
        <taxon>Actinomycetes</taxon>
        <taxon>Kitasatosporales</taxon>
        <taxon>Streptomycetaceae</taxon>
        <taxon>Streptomyces</taxon>
    </lineage>
</organism>
<dbReference type="STRING" id="1963.AQJ27_49710"/>
<gene>
    <name evidence="2" type="ORF">SO3561_10051</name>
</gene>
<dbReference type="InterPro" id="IPR036661">
    <property type="entry name" value="Luciferase-like_sf"/>
</dbReference>
<dbReference type="SUPFAM" id="SSF51679">
    <property type="entry name" value="Bacterial luciferase-like"/>
    <property type="match status" value="1"/>
</dbReference>
<dbReference type="GO" id="GO:0016705">
    <property type="term" value="F:oxidoreductase activity, acting on paired donors, with incorporation or reduction of molecular oxygen"/>
    <property type="evidence" value="ECO:0007669"/>
    <property type="project" value="InterPro"/>
</dbReference>
<feature type="domain" description="Luciferase-like" evidence="1">
    <location>
        <begin position="15"/>
        <end position="303"/>
    </location>
</feature>
<dbReference type="Proteomes" id="UP000217446">
    <property type="component" value="Unassembled WGS sequence"/>
</dbReference>
<evidence type="ECO:0000313" key="2">
    <source>
        <dbReference type="EMBL" id="GAX58478.1"/>
    </source>
</evidence>
<protein>
    <submittedName>
        <fullName evidence="2">5,10-methylenetetrahydromethanopterin reductase</fullName>
        <ecNumber evidence="2">1.5.98.2</ecNumber>
    </submittedName>
</protein>
<keyword evidence="2" id="KW-0560">Oxidoreductase</keyword>
<dbReference type="AlphaFoldDB" id="A0A250VW24"/>